<reference evidence="1" key="2">
    <citation type="submission" date="2014-09" db="EMBL/GenBank/DDBJ databases">
        <authorList>
            <person name="Aslett A.Martin."/>
        </authorList>
    </citation>
    <scope>NUCLEOTIDE SEQUENCE</scope>
    <source>
        <strain evidence="1">ED321 Heterogonic</strain>
    </source>
</reference>
<dbReference type="WormBase" id="SRAE_0000052700">
    <property type="protein sequence ID" value="SRP07459"/>
    <property type="gene ID" value="WBGene00256273"/>
</dbReference>
<organism evidence="1">
    <name type="scientific">Strongyloides ratti</name>
    <name type="common">Parasitic roundworm</name>
    <dbReference type="NCBI Taxonomy" id="34506"/>
    <lineage>
        <taxon>Eukaryota</taxon>
        <taxon>Metazoa</taxon>
        <taxon>Ecdysozoa</taxon>
        <taxon>Nematoda</taxon>
        <taxon>Chromadorea</taxon>
        <taxon>Rhabditida</taxon>
        <taxon>Tylenchina</taxon>
        <taxon>Panagrolaimomorpha</taxon>
        <taxon>Strongyloidoidea</taxon>
        <taxon>Strongyloididae</taxon>
        <taxon>Strongyloides</taxon>
    </lineage>
</organism>
<dbReference type="GeneID" id="36373771"/>
<name>A0A090MSW3_STRRB</name>
<sequence length="205" mass="23338">MEYYEWKNKVSLEHSEEIKEEINKLNSIYNEFLKSLFLSGINYIISVNLINILYNDYASTSAIATSDRVIVGVKQEEFGKQDENDADFNHNKIKILFKSVVSAINKTMALNKAKKSLISFSGLKKDLGEIFVDLEGGKSLDLFKNDVEIKSLALKFLRLTKLNITISCCKNLSLLLEDLMSDNSIKYYVTTGKDYVASIINYNDE</sequence>
<dbReference type="AlphaFoldDB" id="A0A090MSW3"/>
<dbReference type="Proteomes" id="UP000035682">
    <property type="component" value="Unplaced"/>
</dbReference>
<gene>
    <name evidence="1 3 4" type="ORF">SRAE_0000052700</name>
</gene>
<dbReference type="CTD" id="36373771"/>
<evidence type="ECO:0000313" key="1">
    <source>
        <dbReference type="EMBL" id="CEF61403.1"/>
    </source>
</evidence>
<dbReference type="EMBL" id="LN609407">
    <property type="protein sequence ID" value="CEF61403.1"/>
    <property type="molecule type" value="Genomic_DNA"/>
</dbReference>
<keyword evidence="2" id="KW-1185">Reference proteome</keyword>
<dbReference type="OrthoDB" id="5512589at2759"/>
<protein>
    <submittedName>
        <fullName evidence="1 3">Uncharacterized protein</fullName>
    </submittedName>
</protein>
<reference evidence="2" key="1">
    <citation type="submission" date="2014-09" db="EMBL/GenBank/DDBJ databases">
        <authorList>
            <person name="Martin A.A."/>
        </authorList>
    </citation>
    <scope>NUCLEOTIDE SEQUENCE</scope>
    <source>
        <strain evidence="2">ED321</strain>
    </source>
</reference>
<dbReference type="WBParaSite" id="SRAE_0000052700.1">
    <property type="protein sequence ID" value="SRAE_0000052700.1"/>
    <property type="gene ID" value="WBGene00256273"/>
</dbReference>
<proteinExistence type="predicted"/>
<evidence type="ECO:0000313" key="4">
    <source>
        <dbReference type="WormBase" id="SRAE_0000052700"/>
    </source>
</evidence>
<accession>A0A090MSW3</accession>
<evidence type="ECO:0000313" key="3">
    <source>
        <dbReference type="WBParaSite" id="SRAE_0000052700.1"/>
    </source>
</evidence>
<evidence type="ECO:0000313" key="2">
    <source>
        <dbReference type="Proteomes" id="UP000035682"/>
    </source>
</evidence>
<dbReference type="RefSeq" id="XP_024500612.1">
    <property type="nucleotide sequence ID" value="XM_024646429.1"/>
</dbReference>
<reference evidence="3" key="3">
    <citation type="submission" date="2020-12" db="UniProtKB">
        <authorList>
            <consortium name="WormBaseParasite"/>
        </authorList>
    </citation>
    <scope>IDENTIFICATION</scope>
</reference>